<evidence type="ECO:0000313" key="2">
    <source>
        <dbReference type="EMBL" id="CCA17181.1"/>
    </source>
</evidence>
<name>F0W7S9_9STRA</name>
<reference evidence="2" key="1">
    <citation type="journal article" date="2011" name="PLoS Biol.">
        <title>Gene gain and loss during evolution of obligate parasitism in the white rust pathogen of Arabidopsis thaliana.</title>
        <authorList>
            <person name="Kemen E."/>
            <person name="Gardiner A."/>
            <person name="Schultz-Larsen T."/>
            <person name="Kemen A.C."/>
            <person name="Balmuth A.L."/>
            <person name="Robert-Seilaniantz A."/>
            <person name="Bailey K."/>
            <person name="Holub E."/>
            <person name="Studholme D.J."/>
            <person name="Maclean D."/>
            <person name="Jones J.D."/>
        </authorList>
    </citation>
    <scope>NUCLEOTIDE SEQUENCE</scope>
</reference>
<keyword evidence="1" id="KW-0812">Transmembrane</keyword>
<accession>F0W7S9</accession>
<dbReference type="AlphaFoldDB" id="F0W7S9"/>
<dbReference type="HOGENOM" id="CLU_779405_0_0_1"/>
<sequence length="356" mass="40388">MRYTNDRSRSKLHTTGNIDSEEAFIETCVCIGLIYIAVLGVLAFSLTVFASSTRKQTQQIEAFLTHLHHTRHIEFALYQTDRSTDRKSFTIQRDNHTRIDKVHGRVLPQVSSRSGQLRFDGWVSWTRTTRNASKEEVVYTEDLFYADGRGIRQTRCESPHCNQLNANDSAAQECLQSNETIGWPPLSALEASLLDSAMTSSVSQKLSTCPTSNPIQVRFHQQAYLVCPQDIMKLSSSYVDGSPKAWKAIQDILRQNQSPDNDTTPSNLSFYQKELPVYSHKLLLHLTMQLLDKCQTESKASEKLRARIRIAQEKELSWLLAKIPRSCPYIEAPFTTEQAPSLLSVLLAFNNTQTNL</sequence>
<keyword evidence="1" id="KW-1133">Transmembrane helix</keyword>
<feature type="transmembrane region" description="Helical" evidence="1">
    <location>
        <begin position="23"/>
        <end position="49"/>
    </location>
</feature>
<reference evidence="2" key="2">
    <citation type="submission" date="2011-02" db="EMBL/GenBank/DDBJ databases">
        <authorList>
            <person name="MacLean D."/>
        </authorList>
    </citation>
    <scope>NUCLEOTIDE SEQUENCE</scope>
</reference>
<dbReference type="EMBL" id="FR824076">
    <property type="protein sequence ID" value="CCA17181.1"/>
    <property type="molecule type" value="Genomic_DNA"/>
</dbReference>
<proteinExistence type="predicted"/>
<protein>
    <submittedName>
        <fullName evidence="2">AlNc14C31G2882 protein</fullName>
    </submittedName>
</protein>
<organism evidence="2">
    <name type="scientific">Albugo laibachii Nc14</name>
    <dbReference type="NCBI Taxonomy" id="890382"/>
    <lineage>
        <taxon>Eukaryota</taxon>
        <taxon>Sar</taxon>
        <taxon>Stramenopiles</taxon>
        <taxon>Oomycota</taxon>
        <taxon>Peronosporomycetes</taxon>
        <taxon>Albuginales</taxon>
        <taxon>Albuginaceae</taxon>
        <taxon>Albugo</taxon>
    </lineage>
</organism>
<gene>
    <name evidence="2" type="primary">AlNc14C31G2882</name>
    <name evidence="2" type="ORF">ALNC14_033240</name>
</gene>
<evidence type="ECO:0000256" key="1">
    <source>
        <dbReference type="SAM" id="Phobius"/>
    </source>
</evidence>
<keyword evidence="1" id="KW-0472">Membrane</keyword>